<dbReference type="RefSeq" id="WP_021009605.1">
    <property type="nucleotide sequence ID" value="NZ_ASHR01000007.1"/>
</dbReference>
<dbReference type="Proteomes" id="UP000016462">
    <property type="component" value="Unassembled WGS sequence"/>
</dbReference>
<dbReference type="AlphaFoldDB" id="U1LRV4"/>
<keyword evidence="2" id="KW-1185">Reference proteome</keyword>
<proteinExistence type="predicted"/>
<gene>
    <name evidence="1" type="ORF">L332_12395</name>
</gene>
<accession>U1LRV4</accession>
<dbReference type="EMBL" id="ASHR01000007">
    <property type="protein sequence ID" value="ERG65234.1"/>
    <property type="molecule type" value="Genomic_DNA"/>
</dbReference>
<reference evidence="1 2" key="1">
    <citation type="journal article" date="2013" name="Genome Announc.">
        <title>First draft genome sequence from a member of the genus agrococcus, isolated from modern microbialites.</title>
        <authorList>
            <person name="White R.A.III."/>
            <person name="Grassa C.J."/>
            <person name="Suttle C.A."/>
        </authorList>
    </citation>
    <scope>NUCLEOTIDE SEQUENCE [LARGE SCALE GENOMIC DNA]</scope>
    <source>
        <strain evidence="1 2">RW1</strain>
    </source>
</reference>
<comment type="caution">
    <text evidence="1">The sequence shown here is derived from an EMBL/GenBank/DDBJ whole genome shotgun (WGS) entry which is preliminary data.</text>
</comment>
<evidence type="ECO:0000313" key="1">
    <source>
        <dbReference type="EMBL" id="ERG65234.1"/>
    </source>
</evidence>
<protein>
    <submittedName>
        <fullName evidence="1">Uncharacterized protein</fullName>
    </submittedName>
</protein>
<evidence type="ECO:0000313" key="2">
    <source>
        <dbReference type="Proteomes" id="UP000016462"/>
    </source>
</evidence>
<organism evidence="1 2">
    <name type="scientific">Agrococcus pavilionensis RW1</name>
    <dbReference type="NCBI Taxonomy" id="1330458"/>
    <lineage>
        <taxon>Bacteria</taxon>
        <taxon>Bacillati</taxon>
        <taxon>Actinomycetota</taxon>
        <taxon>Actinomycetes</taxon>
        <taxon>Micrococcales</taxon>
        <taxon>Microbacteriaceae</taxon>
        <taxon>Agrococcus</taxon>
    </lineage>
</organism>
<dbReference type="OrthoDB" id="9802489at2"/>
<name>U1LRV4_9MICO</name>
<sequence length="203" mass="21805">MHGIEVDFDPTLTVEVPREEPAPGWAQAELERLGAHDPGLLEDREGVVRWLDAVRGGVAPTATYTLAVRSPLVSALAVLRFDVIEGALPDDAQRTILEPPATLPPRHDVVELSGLGEALRMQVLAERAGEPYSLVQWLAVREGGSVIASLGPLPPQGIEAFRPYAEAVVGSARPIGLDLDGVPWLEQPSRLVEVVPPVESWNA</sequence>